<evidence type="ECO:0000313" key="2">
    <source>
        <dbReference type="Proteomes" id="UP000614350"/>
    </source>
</evidence>
<organism evidence="1 2">
    <name type="scientific">Vespula vulgaris</name>
    <name type="common">Yellow jacket</name>
    <name type="synonym">Wasp</name>
    <dbReference type="NCBI Taxonomy" id="7454"/>
    <lineage>
        <taxon>Eukaryota</taxon>
        <taxon>Metazoa</taxon>
        <taxon>Ecdysozoa</taxon>
        <taxon>Arthropoda</taxon>
        <taxon>Hexapoda</taxon>
        <taxon>Insecta</taxon>
        <taxon>Pterygota</taxon>
        <taxon>Neoptera</taxon>
        <taxon>Endopterygota</taxon>
        <taxon>Hymenoptera</taxon>
        <taxon>Apocrita</taxon>
        <taxon>Aculeata</taxon>
        <taxon>Vespoidea</taxon>
        <taxon>Vespidae</taxon>
        <taxon>Vespinae</taxon>
        <taxon>Vespula</taxon>
    </lineage>
</organism>
<gene>
    <name evidence="1" type="ORF">HZH66_014285</name>
</gene>
<comment type="caution">
    <text evidence="1">The sequence shown here is derived from an EMBL/GenBank/DDBJ whole genome shotgun (WGS) entry which is preliminary data.</text>
</comment>
<keyword evidence="2" id="KW-1185">Reference proteome</keyword>
<reference evidence="1" key="1">
    <citation type="journal article" date="2020" name="G3 (Bethesda)">
        <title>High-Quality Assemblies for Three Invasive Social Wasps from the &lt;i&gt;Vespula&lt;/i&gt; Genus.</title>
        <authorList>
            <person name="Harrop T.W.R."/>
            <person name="Guhlin J."/>
            <person name="McLaughlin G.M."/>
            <person name="Permina E."/>
            <person name="Stockwell P."/>
            <person name="Gilligan J."/>
            <person name="Le Lec M.F."/>
            <person name="Gruber M.A.M."/>
            <person name="Quinn O."/>
            <person name="Lovegrove M."/>
            <person name="Duncan E.J."/>
            <person name="Remnant E.J."/>
            <person name="Van Eeckhoven J."/>
            <person name="Graham B."/>
            <person name="Knapp R.A."/>
            <person name="Langford K.W."/>
            <person name="Kronenberg Z."/>
            <person name="Press M.O."/>
            <person name="Eacker S.M."/>
            <person name="Wilson-Rankin E.E."/>
            <person name="Purcell J."/>
            <person name="Lester P.J."/>
            <person name="Dearden P.K."/>
        </authorList>
    </citation>
    <scope>NUCLEOTIDE SEQUENCE</scope>
    <source>
        <strain evidence="1">Marl-1</strain>
    </source>
</reference>
<dbReference type="AlphaFoldDB" id="A0A834J5Q4"/>
<name>A0A834J5Q4_VESVU</name>
<sequence>MFINEKPLSDPIKPLKPARTINENLAKIMALKGFVRNLKSVYQFRYVDYIGQFTIDIRHISGKENITADTFNLQSLRSKEMIENRKSFL</sequence>
<dbReference type="EMBL" id="JACSEA010000021">
    <property type="protein sequence ID" value="KAF7380909.1"/>
    <property type="molecule type" value="Genomic_DNA"/>
</dbReference>
<dbReference type="Proteomes" id="UP000614350">
    <property type="component" value="Unassembled WGS sequence"/>
</dbReference>
<accession>A0A834J5Q4</accession>
<evidence type="ECO:0000313" key="1">
    <source>
        <dbReference type="EMBL" id="KAF7380909.1"/>
    </source>
</evidence>
<proteinExistence type="predicted"/>
<protein>
    <submittedName>
        <fullName evidence="1">Uncharacterized protein</fullName>
    </submittedName>
</protein>